<keyword evidence="1" id="KW-0472">Membrane</keyword>
<keyword evidence="1" id="KW-0812">Transmembrane</keyword>
<feature type="transmembrane region" description="Helical" evidence="1">
    <location>
        <begin position="39"/>
        <end position="60"/>
    </location>
</feature>
<evidence type="ECO:0000313" key="3">
    <source>
        <dbReference type="Proteomes" id="UP000324705"/>
    </source>
</evidence>
<dbReference type="Proteomes" id="UP000324705">
    <property type="component" value="Chromosome 4A"/>
</dbReference>
<feature type="transmembrane region" description="Helical" evidence="1">
    <location>
        <begin position="66"/>
        <end position="84"/>
    </location>
</feature>
<keyword evidence="3" id="KW-1185">Reference proteome</keyword>
<gene>
    <name evidence="2" type="ORF">TRITD_4Av1G233610</name>
</gene>
<accession>A0A9R0W5L8</accession>
<sequence length="87" mass="9549">MVNCVAVPVYSAAMTPFCFTSLICPAYFLITYPFDLQQLLCNMVVSSQIGIAFCFVLLTNHFAECFVGSTVPCVSLCTLVVFSTRMV</sequence>
<evidence type="ECO:0000313" key="2">
    <source>
        <dbReference type="EMBL" id="VAH98220.1"/>
    </source>
</evidence>
<protein>
    <submittedName>
        <fullName evidence="2">Uncharacterized protein</fullName>
    </submittedName>
</protein>
<feature type="transmembrane region" description="Helical" evidence="1">
    <location>
        <begin position="12"/>
        <end position="32"/>
    </location>
</feature>
<dbReference type="AlphaFoldDB" id="A0A9R0W5L8"/>
<proteinExistence type="predicted"/>
<name>A0A9R0W5L8_TRITD</name>
<evidence type="ECO:0000256" key="1">
    <source>
        <dbReference type="SAM" id="Phobius"/>
    </source>
</evidence>
<organism evidence="2 3">
    <name type="scientific">Triticum turgidum subsp. durum</name>
    <name type="common">Durum wheat</name>
    <name type="synonym">Triticum durum</name>
    <dbReference type="NCBI Taxonomy" id="4567"/>
    <lineage>
        <taxon>Eukaryota</taxon>
        <taxon>Viridiplantae</taxon>
        <taxon>Streptophyta</taxon>
        <taxon>Embryophyta</taxon>
        <taxon>Tracheophyta</taxon>
        <taxon>Spermatophyta</taxon>
        <taxon>Magnoliopsida</taxon>
        <taxon>Liliopsida</taxon>
        <taxon>Poales</taxon>
        <taxon>Poaceae</taxon>
        <taxon>BOP clade</taxon>
        <taxon>Pooideae</taxon>
        <taxon>Triticodae</taxon>
        <taxon>Triticeae</taxon>
        <taxon>Triticinae</taxon>
        <taxon>Triticum</taxon>
    </lineage>
</organism>
<dbReference type="Gramene" id="TRITD4Av1G233610.1">
    <property type="protein sequence ID" value="TRITD4Av1G233610.1"/>
    <property type="gene ID" value="TRITD4Av1G233610"/>
</dbReference>
<dbReference type="EMBL" id="LT934117">
    <property type="protein sequence ID" value="VAH98220.1"/>
    <property type="molecule type" value="Genomic_DNA"/>
</dbReference>
<reference evidence="2 3" key="1">
    <citation type="submission" date="2017-09" db="EMBL/GenBank/DDBJ databases">
        <authorList>
            <consortium name="International Durum Wheat Genome Sequencing Consortium (IDWGSC)"/>
            <person name="Milanesi L."/>
        </authorList>
    </citation>
    <scope>NUCLEOTIDE SEQUENCE [LARGE SCALE GENOMIC DNA]</scope>
    <source>
        <strain evidence="3">cv. Svevo</strain>
    </source>
</reference>
<keyword evidence="1" id="KW-1133">Transmembrane helix</keyword>